<organism evidence="1 2">
    <name type="scientific">Prunus avium</name>
    <name type="common">Cherry</name>
    <name type="synonym">Cerasus avium</name>
    <dbReference type="NCBI Taxonomy" id="42229"/>
    <lineage>
        <taxon>Eukaryota</taxon>
        <taxon>Viridiplantae</taxon>
        <taxon>Streptophyta</taxon>
        <taxon>Embryophyta</taxon>
        <taxon>Tracheophyta</taxon>
        <taxon>Spermatophyta</taxon>
        <taxon>Magnoliopsida</taxon>
        <taxon>eudicotyledons</taxon>
        <taxon>Gunneridae</taxon>
        <taxon>Pentapetalae</taxon>
        <taxon>rosids</taxon>
        <taxon>fabids</taxon>
        <taxon>Rosales</taxon>
        <taxon>Rosaceae</taxon>
        <taxon>Amygdaloideae</taxon>
        <taxon>Amygdaleae</taxon>
        <taxon>Prunus</taxon>
    </lineage>
</organism>
<dbReference type="RefSeq" id="XP_021799965.1">
    <property type="nucleotide sequence ID" value="XM_021944273.1"/>
</dbReference>
<protein>
    <submittedName>
        <fullName evidence="2">Uncharacterized protein LOC110744298</fullName>
    </submittedName>
</protein>
<dbReference type="Gene3D" id="3.60.10.10">
    <property type="entry name" value="Endonuclease/exonuclease/phosphatase"/>
    <property type="match status" value="1"/>
</dbReference>
<evidence type="ECO:0000313" key="1">
    <source>
        <dbReference type="Proteomes" id="UP000515124"/>
    </source>
</evidence>
<dbReference type="PANTHER" id="PTHR35218">
    <property type="entry name" value="RNASE H DOMAIN-CONTAINING PROTEIN"/>
    <property type="match status" value="1"/>
</dbReference>
<reference evidence="2" key="1">
    <citation type="submission" date="2025-08" db="UniProtKB">
        <authorList>
            <consortium name="RefSeq"/>
        </authorList>
    </citation>
    <scope>IDENTIFICATION</scope>
</reference>
<dbReference type="AlphaFoldDB" id="A0A6P5R4P4"/>
<dbReference type="InterPro" id="IPR036691">
    <property type="entry name" value="Endo/exonu/phosph_ase_sf"/>
</dbReference>
<accession>A0A6P5R4P4</accession>
<proteinExistence type="predicted"/>
<dbReference type="SUPFAM" id="SSF56219">
    <property type="entry name" value="DNase I-like"/>
    <property type="match status" value="1"/>
</dbReference>
<keyword evidence="1" id="KW-1185">Reference proteome</keyword>
<dbReference type="Proteomes" id="UP000515124">
    <property type="component" value="Unplaced"/>
</dbReference>
<dbReference type="GeneID" id="110744298"/>
<sequence length="160" mass="18210">MDLVRSHHIDVMFVCEPRISGSKALVVIKSLRFSCFEVIDPEKFSEGLWLLWNDAKVKLDIIGTSDQSISACLSWQGQKPWLFSAIYARPCNVKKEKLWEYLNFVASCHQMPWLLAGDFNDILQVEDKVGGVSLCKLTGMKKWFDANSMIDLGFSGPRFT</sequence>
<dbReference type="KEGG" id="pavi:110744298"/>
<dbReference type="PANTHER" id="PTHR35218:SF9">
    <property type="entry name" value="ENDONUCLEASE_EXONUCLEASE_PHOSPHATASE DOMAIN-CONTAINING PROTEIN"/>
    <property type="match status" value="1"/>
</dbReference>
<name>A0A6P5R4P4_PRUAV</name>
<gene>
    <name evidence="2" type="primary">LOC110744298</name>
</gene>
<evidence type="ECO:0000313" key="2">
    <source>
        <dbReference type="RefSeq" id="XP_021799965.1"/>
    </source>
</evidence>